<dbReference type="InterPro" id="IPR012349">
    <property type="entry name" value="Split_barrel_FMN-bd"/>
</dbReference>
<evidence type="ECO:0000259" key="3">
    <source>
        <dbReference type="Pfam" id="PF01243"/>
    </source>
</evidence>
<feature type="region of interest" description="Disordered" evidence="2">
    <location>
        <begin position="219"/>
        <end position="279"/>
    </location>
</feature>
<dbReference type="PANTHER" id="PTHR35176:SF4">
    <property type="entry name" value="PYRIDOXAMINE 5'-PHOSPHATE OXIDASE-RELATED FMN-BINDING"/>
    <property type="match status" value="1"/>
</dbReference>
<dbReference type="EMBL" id="CP000431">
    <property type="protein sequence ID" value="ABG95120.1"/>
    <property type="molecule type" value="Genomic_DNA"/>
</dbReference>
<dbReference type="GO" id="GO:0070967">
    <property type="term" value="F:coenzyme F420 binding"/>
    <property type="evidence" value="ECO:0007669"/>
    <property type="project" value="TreeGrafter"/>
</dbReference>
<dbReference type="InterPro" id="IPR021027">
    <property type="entry name" value="Transposase_put_HTH"/>
</dbReference>
<evidence type="ECO:0000313" key="6">
    <source>
        <dbReference type="Proteomes" id="UP000008710"/>
    </source>
</evidence>
<keyword evidence="1" id="KW-0560">Oxidoreductase</keyword>
<dbReference type="InterPro" id="IPR052019">
    <property type="entry name" value="F420H2_bilvrd_red/Heme_oxyg"/>
</dbReference>
<reference evidence="6" key="1">
    <citation type="journal article" date="2006" name="Proc. Natl. Acad. Sci. U.S.A.">
        <title>The complete genome of Rhodococcus sp. RHA1 provides insights into a catabolic powerhouse.</title>
        <authorList>
            <person name="McLeod M.P."/>
            <person name="Warren R.L."/>
            <person name="Hsiao W.W.L."/>
            <person name="Araki N."/>
            <person name="Myhre M."/>
            <person name="Fernandes C."/>
            <person name="Miyazawa D."/>
            <person name="Wong W."/>
            <person name="Lillquist A.L."/>
            <person name="Wang D."/>
            <person name="Dosanjh M."/>
            <person name="Hara H."/>
            <person name="Petrescu A."/>
            <person name="Morin R.D."/>
            <person name="Yang G."/>
            <person name="Stott J.M."/>
            <person name="Schein J.E."/>
            <person name="Shin H."/>
            <person name="Smailus D."/>
            <person name="Siddiqui A.S."/>
            <person name="Marra M.A."/>
            <person name="Jones S.J.M."/>
            <person name="Holt R."/>
            <person name="Brinkman F.S.L."/>
            <person name="Miyauchi K."/>
            <person name="Fukuda M."/>
            <person name="Davies J.E."/>
            <person name="Mohn W.W."/>
            <person name="Eltis L.D."/>
        </authorList>
    </citation>
    <scope>NUCLEOTIDE SEQUENCE [LARGE SCALE GENOMIC DNA]</scope>
    <source>
        <strain evidence="6">RHA1</strain>
    </source>
</reference>
<dbReference type="PANTHER" id="PTHR35176">
    <property type="entry name" value="HEME OXYGENASE HI_0854-RELATED"/>
    <property type="match status" value="1"/>
</dbReference>
<feature type="compositionally biased region" description="Basic and acidic residues" evidence="2">
    <location>
        <begin position="239"/>
        <end position="249"/>
    </location>
</feature>
<dbReference type="NCBIfam" id="TIGR03667">
    <property type="entry name" value="Rv3369"/>
    <property type="match status" value="1"/>
</dbReference>
<dbReference type="GO" id="GO:0016627">
    <property type="term" value="F:oxidoreductase activity, acting on the CH-CH group of donors"/>
    <property type="evidence" value="ECO:0007669"/>
    <property type="project" value="TreeGrafter"/>
</dbReference>
<proteinExistence type="predicted"/>
<sequence>MAGRVVRRAFKYRFYPTAVQAEQLARTFGCTRYVYNRALAERTRAWSQERHRVTYADTSKMLTGWKRDAETEWLAEPSKGPLQEALRQLQGAFDRFWRKQAGYPKFKRKGQSKESATYYSNCFTYRGGQIRLAKQSEPLDIRWSRPLPEGAVPSQVTVSRNARGQYHVSILVEDTIAEPPSTGRVVGLDAGITSLYTLSTGEKITNPRHEGRDRARLAKACAGQEAEGIPGPGQGPTEGRADSWSDRRSAPRLFAQTLHSTGARKSSDRHRGSECAEHGEESVVVSGDLRCELVRVPVDARVQGRLVRAAGGGDRPVLSVGEDLLGVWGGRLGDAAERAGVDVPMRRRSRSGCERGKEHFGRRSDGGCLRRRCETTSHITCGVATVGETGTSGPESRGDSRSFTAERKSTSETTQQNAMTLSASAITASVADRLARESIVWLTTVGRNDTPVPTPVWFSWSGTEFLIFSQPGTAKLANIGRNPQVALNFNSSPTGGDVSVFTGKARVDADGPSPEEWETYVEKYHEDMAGLDYTPEKFRQDYSTLVRVTPDGLRGW</sequence>
<dbReference type="InterPro" id="IPR011576">
    <property type="entry name" value="Pyridox_Oxase_N"/>
</dbReference>
<evidence type="ECO:0000313" key="5">
    <source>
        <dbReference type="EMBL" id="ABG95120.1"/>
    </source>
</evidence>
<dbReference type="eggNOG" id="COG0675">
    <property type="taxonomic scope" value="Bacteria"/>
</dbReference>
<feature type="compositionally biased region" description="Basic and acidic residues" evidence="2">
    <location>
        <begin position="265"/>
        <end position="279"/>
    </location>
</feature>
<dbReference type="HOGENOM" id="CLU_489896_0_0_11"/>
<dbReference type="Pfam" id="PF01243">
    <property type="entry name" value="PNPOx_N"/>
    <property type="match status" value="1"/>
</dbReference>
<feature type="compositionally biased region" description="Basic and acidic residues" evidence="2">
    <location>
        <begin position="396"/>
        <end position="410"/>
    </location>
</feature>
<feature type="domain" description="Transposase putative helix-turn-helix" evidence="4">
    <location>
        <begin position="6"/>
        <end position="50"/>
    </location>
</feature>
<protein>
    <submittedName>
        <fullName evidence="5">Transposase</fullName>
    </submittedName>
</protein>
<dbReference type="InterPro" id="IPR019966">
    <property type="entry name" value="F420-dep_enz_PPOX_Rv3369"/>
</dbReference>
<dbReference type="NCBIfam" id="NF040570">
    <property type="entry name" value="guided_TnpB"/>
    <property type="match status" value="1"/>
</dbReference>
<evidence type="ECO:0000256" key="1">
    <source>
        <dbReference type="ARBA" id="ARBA00023002"/>
    </source>
</evidence>
<feature type="domain" description="Pyridoxamine 5'-phosphate oxidase N-terminal" evidence="3">
    <location>
        <begin position="427"/>
        <end position="556"/>
    </location>
</feature>
<dbReference type="eggNOG" id="COG3467">
    <property type="taxonomic scope" value="Bacteria"/>
</dbReference>
<feature type="region of interest" description="Disordered" evidence="2">
    <location>
        <begin position="385"/>
        <end position="418"/>
    </location>
</feature>
<evidence type="ECO:0000259" key="4">
    <source>
        <dbReference type="Pfam" id="PF12323"/>
    </source>
</evidence>
<dbReference type="AlphaFoldDB" id="Q0SBG6"/>
<name>Q0SBG6_RHOJR</name>
<dbReference type="Gene3D" id="2.30.110.10">
    <property type="entry name" value="Electron Transport, Fmn-binding Protein, Chain A"/>
    <property type="match status" value="1"/>
</dbReference>
<evidence type="ECO:0000256" key="2">
    <source>
        <dbReference type="SAM" id="MobiDB-lite"/>
    </source>
</evidence>
<dbReference type="KEGG" id="rha:RHA1_ro03317"/>
<dbReference type="GO" id="GO:0005829">
    <property type="term" value="C:cytosol"/>
    <property type="evidence" value="ECO:0007669"/>
    <property type="project" value="TreeGrafter"/>
</dbReference>
<dbReference type="SUPFAM" id="SSF50475">
    <property type="entry name" value="FMN-binding split barrel"/>
    <property type="match status" value="1"/>
</dbReference>
<organism evidence="5 6">
    <name type="scientific">Rhodococcus jostii (strain RHA1)</name>
    <dbReference type="NCBI Taxonomy" id="101510"/>
    <lineage>
        <taxon>Bacteria</taxon>
        <taxon>Bacillati</taxon>
        <taxon>Actinomycetota</taxon>
        <taxon>Actinomycetes</taxon>
        <taxon>Mycobacteriales</taxon>
        <taxon>Nocardiaceae</taxon>
        <taxon>Rhodococcus</taxon>
    </lineage>
</organism>
<gene>
    <name evidence="5" type="ordered locus">RHA1_ro03317</name>
</gene>
<dbReference type="Pfam" id="PF12323">
    <property type="entry name" value="HTH_OrfB_IS605"/>
    <property type="match status" value="1"/>
</dbReference>
<dbReference type="Proteomes" id="UP000008710">
    <property type="component" value="Chromosome"/>
</dbReference>
<accession>Q0SBG6</accession>